<dbReference type="PANTHER" id="PTHR30514">
    <property type="entry name" value="GLUCOKINASE"/>
    <property type="match status" value="1"/>
</dbReference>
<name>A0A9X7W2J1_9BACL</name>
<keyword evidence="7" id="KW-1185">Reference proteome</keyword>
<feature type="domain" description="SIS" evidence="5">
    <location>
        <begin position="126"/>
        <end position="266"/>
    </location>
</feature>
<dbReference type="GO" id="GO:0003677">
    <property type="term" value="F:DNA binding"/>
    <property type="evidence" value="ECO:0007669"/>
    <property type="project" value="UniProtKB-KW"/>
</dbReference>
<keyword evidence="3" id="KW-0804">Transcription</keyword>
<dbReference type="CDD" id="cd05013">
    <property type="entry name" value="SIS_RpiR"/>
    <property type="match status" value="1"/>
</dbReference>
<dbReference type="RefSeq" id="WP_206658638.1">
    <property type="nucleotide sequence ID" value="NZ_CP071182.1"/>
</dbReference>
<accession>A0A9X7W2J1</accession>
<organism evidence="6 7">
    <name type="scientific">Alicyclobacillus mengziensis</name>
    <dbReference type="NCBI Taxonomy" id="2931921"/>
    <lineage>
        <taxon>Bacteria</taxon>
        <taxon>Bacillati</taxon>
        <taxon>Bacillota</taxon>
        <taxon>Bacilli</taxon>
        <taxon>Bacillales</taxon>
        <taxon>Alicyclobacillaceae</taxon>
        <taxon>Alicyclobacillus</taxon>
    </lineage>
</organism>
<evidence type="ECO:0000256" key="3">
    <source>
        <dbReference type="ARBA" id="ARBA00023163"/>
    </source>
</evidence>
<dbReference type="GO" id="GO:1901135">
    <property type="term" value="P:carbohydrate derivative metabolic process"/>
    <property type="evidence" value="ECO:0007669"/>
    <property type="project" value="InterPro"/>
</dbReference>
<dbReference type="GO" id="GO:0097367">
    <property type="term" value="F:carbohydrate derivative binding"/>
    <property type="evidence" value="ECO:0007669"/>
    <property type="project" value="InterPro"/>
</dbReference>
<dbReference type="SUPFAM" id="SSF53697">
    <property type="entry name" value="SIS domain"/>
    <property type="match status" value="1"/>
</dbReference>
<gene>
    <name evidence="6" type="ORF">JZ786_10610</name>
</gene>
<dbReference type="SUPFAM" id="SSF46689">
    <property type="entry name" value="Homeodomain-like"/>
    <property type="match status" value="1"/>
</dbReference>
<feature type="domain" description="HTH rpiR-type" evidence="4">
    <location>
        <begin position="6"/>
        <end position="82"/>
    </location>
</feature>
<dbReference type="PROSITE" id="PS51464">
    <property type="entry name" value="SIS"/>
    <property type="match status" value="1"/>
</dbReference>
<dbReference type="PANTHER" id="PTHR30514:SF1">
    <property type="entry name" value="HTH-TYPE TRANSCRIPTIONAL REGULATOR HEXR-RELATED"/>
    <property type="match status" value="1"/>
</dbReference>
<evidence type="ECO:0000313" key="6">
    <source>
        <dbReference type="EMBL" id="QSO49327.1"/>
    </source>
</evidence>
<dbReference type="InterPro" id="IPR046348">
    <property type="entry name" value="SIS_dom_sf"/>
</dbReference>
<dbReference type="GO" id="GO:0003700">
    <property type="term" value="F:DNA-binding transcription factor activity"/>
    <property type="evidence" value="ECO:0007669"/>
    <property type="project" value="InterPro"/>
</dbReference>
<dbReference type="InterPro" id="IPR001347">
    <property type="entry name" value="SIS_dom"/>
</dbReference>
<dbReference type="AlphaFoldDB" id="A0A9X7W2J1"/>
<protein>
    <submittedName>
        <fullName evidence="6">MurR/RpiR family transcriptional regulator</fullName>
    </submittedName>
</protein>
<dbReference type="Pfam" id="PF01418">
    <property type="entry name" value="HTH_6"/>
    <property type="match status" value="1"/>
</dbReference>
<dbReference type="Pfam" id="PF01380">
    <property type="entry name" value="SIS"/>
    <property type="match status" value="1"/>
</dbReference>
<sequence length="288" mass="32020">MIDTDGRVLERIRELFPTLKGASRQIAETFKTQPEHAVHLSVSDLAKMTGTSEAAVVRFAKRLGFKGFRDLQIQLAFELGNSQDRIEEEIDLTDDLDAVIEKSYYAQVNALTEARDAMDYDRFRRSVQLLNRARFVYIFAQGANYSTGCDLSYNLLKLGVANTVHSDTYMQAVSAAVLDRYDVVVGISHTGANRDVVEALSLARHNGAGTIALTTRSRSPITQIAEITLSTPEKEIVFQGEPLTSRISLMYIVDLLFLGVALVRGRPSIDKLQQVQDALAEKRHPSAR</sequence>
<proteinExistence type="predicted"/>
<evidence type="ECO:0000313" key="7">
    <source>
        <dbReference type="Proteomes" id="UP000663505"/>
    </source>
</evidence>
<dbReference type="InterPro" id="IPR035472">
    <property type="entry name" value="RpiR-like_SIS"/>
</dbReference>
<dbReference type="EMBL" id="CP071182">
    <property type="protein sequence ID" value="QSO49327.1"/>
    <property type="molecule type" value="Genomic_DNA"/>
</dbReference>
<dbReference type="Proteomes" id="UP000663505">
    <property type="component" value="Chromosome"/>
</dbReference>
<dbReference type="InterPro" id="IPR047640">
    <property type="entry name" value="RpiR-like"/>
</dbReference>
<reference evidence="6 7" key="1">
    <citation type="submission" date="2021-02" db="EMBL/GenBank/DDBJ databases">
        <title>Alicyclobacillus curvatus sp. nov. and Alicyclobacillus mengziensis sp. nov., two acidophilic bacteria isolated from acid mine drainage.</title>
        <authorList>
            <person name="Huang Y."/>
        </authorList>
    </citation>
    <scope>NUCLEOTIDE SEQUENCE [LARGE SCALE GENOMIC DNA]</scope>
    <source>
        <strain evidence="6 7">S30H14</strain>
    </source>
</reference>
<keyword evidence="1" id="KW-0805">Transcription regulation</keyword>
<evidence type="ECO:0000259" key="4">
    <source>
        <dbReference type="PROSITE" id="PS51071"/>
    </source>
</evidence>
<keyword evidence="2" id="KW-0238">DNA-binding</keyword>
<dbReference type="InterPro" id="IPR036388">
    <property type="entry name" value="WH-like_DNA-bd_sf"/>
</dbReference>
<dbReference type="PROSITE" id="PS51071">
    <property type="entry name" value="HTH_RPIR"/>
    <property type="match status" value="1"/>
</dbReference>
<dbReference type="Gene3D" id="1.10.10.10">
    <property type="entry name" value="Winged helix-like DNA-binding domain superfamily/Winged helix DNA-binding domain"/>
    <property type="match status" value="1"/>
</dbReference>
<dbReference type="InterPro" id="IPR009057">
    <property type="entry name" value="Homeodomain-like_sf"/>
</dbReference>
<dbReference type="Gene3D" id="3.40.50.10490">
    <property type="entry name" value="Glucose-6-phosphate isomerase like protein, domain 1"/>
    <property type="match status" value="1"/>
</dbReference>
<dbReference type="KEGG" id="afx:JZ786_10610"/>
<dbReference type="InterPro" id="IPR000281">
    <property type="entry name" value="HTH_RpiR"/>
</dbReference>
<evidence type="ECO:0000259" key="5">
    <source>
        <dbReference type="PROSITE" id="PS51464"/>
    </source>
</evidence>
<evidence type="ECO:0000256" key="2">
    <source>
        <dbReference type="ARBA" id="ARBA00023125"/>
    </source>
</evidence>
<evidence type="ECO:0000256" key="1">
    <source>
        <dbReference type="ARBA" id="ARBA00023015"/>
    </source>
</evidence>